<dbReference type="InterPro" id="IPR038404">
    <property type="entry name" value="TRAP_DctP_sf"/>
</dbReference>
<dbReference type="RefSeq" id="WP_244201360.1">
    <property type="nucleotide sequence ID" value="NZ_CADIJZ010000022.1"/>
</dbReference>
<dbReference type="Pfam" id="PF03480">
    <property type="entry name" value="DctP"/>
    <property type="match status" value="1"/>
</dbReference>
<dbReference type="GO" id="GO:0055085">
    <property type="term" value="P:transmembrane transport"/>
    <property type="evidence" value="ECO:0007669"/>
    <property type="project" value="InterPro"/>
</dbReference>
<dbReference type="AlphaFoldDB" id="A0A6J5C126"/>
<evidence type="ECO:0000256" key="2">
    <source>
        <dbReference type="ARBA" id="ARBA00022448"/>
    </source>
</evidence>
<dbReference type="GO" id="GO:0030288">
    <property type="term" value="C:outer membrane-bounded periplasmic space"/>
    <property type="evidence" value="ECO:0007669"/>
    <property type="project" value="InterPro"/>
</dbReference>
<reference evidence="4 5" key="1">
    <citation type="submission" date="2020-04" db="EMBL/GenBank/DDBJ databases">
        <authorList>
            <person name="De Canck E."/>
        </authorList>
    </citation>
    <scope>NUCLEOTIDE SEQUENCE [LARGE SCALE GENOMIC DNA]</scope>
    <source>
        <strain evidence="4 5">LMG 27174</strain>
    </source>
</reference>
<dbReference type="EMBL" id="CADIJZ010000022">
    <property type="protein sequence ID" value="CAB3723420.1"/>
    <property type="molecule type" value="Genomic_DNA"/>
</dbReference>
<dbReference type="PANTHER" id="PTHR33376">
    <property type="match status" value="1"/>
</dbReference>
<comment type="similarity">
    <text evidence="1">Belongs to the bacterial solute-binding protein 7 family.</text>
</comment>
<evidence type="ECO:0000256" key="3">
    <source>
        <dbReference type="ARBA" id="ARBA00022729"/>
    </source>
</evidence>
<name>A0A6J5C126_9BURK</name>
<evidence type="ECO:0000313" key="4">
    <source>
        <dbReference type="EMBL" id="CAB3723420.1"/>
    </source>
</evidence>
<evidence type="ECO:0000313" key="5">
    <source>
        <dbReference type="Proteomes" id="UP000494205"/>
    </source>
</evidence>
<dbReference type="InterPro" id="IPR018389">
    <property type="entry name" value="DctP_fam"/>
</dbReference>
<evidence type="ECO:0008006" key="6">
    <source>
        <dbReference type="Google" id="ProtNLM"/>
    </source>
</evidence>
<sequence>MMKKFARRLTSGWPLTKSCSDITVALFLSLCVVQPVVAQTDAVRTLTIAEYRPDLSSDQPTMRGMKKFAELVNAQSDGHLAVRVSGNTIPGLPDVQIKRLQAGGAGVPDLMLLVTPALRNVDRNFELMDLPFIVHSNREADALLDGPFGQTLMSRLHGHGLTGLAWWENGFRQITTSGQPFIHALDLTNRTVRVIPTEAFVDTFKALRANVVGLPYPELYDALKSKRVNAEDNFYSQILVGHLYDVQSAVSVTNHSYSAIALVANSALWKSLTVRDRNALQHAAVEAGRYERDLIREQAIADCAELVRHGMTVYHVSPEELAKMEALTDPIRKRFFVNYDRGILDIYQRETAKLSTAR</sequence>
<organism evidence="4 5">
    <name type="scientific">Paraburkholderia rhynchosiae</name>
    <dbReference type="NCBI Taxonomy" id="487049"/>
    <lineage>
        <taxon>Bacteria</taxon>
        <taxon>Pseudomonadati</taxon>
        <taxon>Pseudomonadota</taxon>
        <taxon>Betaproteobacteria</taxon>
        <taxon>Burkholderiales</taxon>
        <taxon>Burkholderiaceae</taxon>
        <taxon>Paraburkholderia</taxon>
    </lineage>
</organism>
<protein>
    <recommendedName>
        <fullName evidence="6">ABC transporter substrate-binding protein</fullName>
    </recommendedName>
</protein>
<keyword evidence="3" id="KW-0732">Signal</keyword>
<dbReference type="Proteomes" id="UP000494205">
    <property type="component" value="Unassembled WGS sequence"/>
</dbReference>
<dbReference type="PIRSF" id="PIRSF006470">
    <property type="entry name" value="DctB"/>
    <property type="match status" value="1"/>
</dbReference>
<dbReference type="PANTHER" id="PTHR33376:SF7">
    <property type="entry name" value="C4-DICARBOXYLATE-BINDING PROTEIN DCTB"/>
    <property type="match status" value="1"/>
</dbReference>
<dbReference type="InterPro" id="IPR004682">
    <property type="entry name" value="TRAP_DctP"/>
</dbReference>
<keyword evidence="2" id="KW-0813">Transport</keyword>
<gene>
    <name evidence="4" type="ORF">LMG27174_05150</name>
</gene>
<dbReference type="NCBIfam" id="NF037995">
    <property type="entry name" value="TRAP_S1"/>
    <property type="match status" value="1"/>
</dbReference>
<proteinExistence type="inferred from homology"/>
<dbReference type="Gene3D" id="3.40.190.170">
    <property type="entry name" value="Bacterial extracellular solute-binding protein, family 7"/>
    <property type="match status" value="1"/>
</dbReference>
<accession>A0A6J5C126</accession>
<evidence type="ECO:0000256" key="1">
    <source>
        <dbReference type="ARBA" id="ARBA00009023"/>
    </source>
</evidence>